<dbReference type="OrthoDB" id="4732009at2"/>
<proteinExistence type="predicted"/>
<accession>A0A6I4UUF3</accession>
<evidence type="ECO:0000313" key="1">
    <source>
        <dbReference type="EMBL" id="MXP42552.1"/>
    </source>
</evidence>
<reference evidence="1 2" key="1">
    <citation type="submission" date="2019-12" db="EMBL/GenBank/DDBJ databases">
        <title>Genomic-based taxomic classification of the family Erythrobacteraceae.</title>
        <authorList>
            <person name="Xu L."/>
        </authorList>
    </citation>
    <scope>NUCLEOTIDE SEQUENCE [LARGE SCALE GENOMIC DNA]</scope>
    <source>
        <strain evidence="1 2">MCCC 1K02066</strain>
    </source>
</reference>
<evidence type="ECO:0000313" key="2">
    <source>
        <dbReference type="Proteomes" id="UP000469159"/>
    </source>
</evidence>
<evidence type="ECO:0008006" key="3">
    <source>
        <dbReference type="Google" id="ProtNLM"/>
    </source>
</evidence>
<dbReference type="SUPFAM" id="SSF51197">
    <property type="entry name" value="Clavaminate synthase-like"/>
    <property type="match status" value="1"/>
</dbReference>
<comment type="caution">
    <text evidence="1">The sequence shown here is derived from an EMBL/GenBank/DDBJ whole genome shotgun (WGS) entry which is preliminary data.</text>
</comment>
<name>A0A6I4UUF3_9SPHN</name>
<protein>
    <recommendedName>
        <fullName evidence="3">Phytanoyl-CoA dioxygenase</fullName>
    </recommendedName>
</protein>
<gene>
    <name evidence="1" type="ORF">GRI75_12980</name>
</gene>
<dbReference type="RefSeq" id="WP_160747409.1">
    <property type="nucleotide sequence ID" value="NZ_WTYK01000008.1"/>
</dbReference>
<dbReference type="Proteomes" id="UP000469159">
    <property type="component" value="Unassembled WGS sequence"/>
</dbReference>
<organism evidence="1 2">
    <name type="scientific">Croceibacterium soli</name>
    <dbReference type="NCBI Taxonomy" id="1739690"/>
    <lineage>
        <taxon>Bacteria</taxon>
        <taxon>Pseudomonadati</taxon>
        <taxon>Pseudomonadota</taxon>
        <taxon>Alphaproteobacteria</taxon>
        <taxon>Sphingomonadales</taxon>
        <taxon>Erythrobacteraceae</taxon>
        <taxon>Croceibacterium</taxon>
    </lineage>
</organism>
<sequence length="247" mass="27539">MFDWQRLHASEIALIASAMKTHGCAVLDKLVTDEDVRHASELAERLVVENGNESVLKGGQNGLSGYLLSELHSDLDPFLRELFEAILGRPGAPTRIRQSSRFLAGASHNKLAGYYHFDSYVISLIVPILMPADGLGGEFVLLPNARPLHQPYIVSAVQKALCDTRFMQKRLASAVHDGRTAHLPMRTGQGYLFIGHTSLHSNARCIGEQRRFTVIFHYGDPHEGSRLRQLGTLMSRRYHAVMNSLRL</sequence>
<dbReference type="AlphaFoldDB" id="A0A6I4UUF3"/>
<keyword evidence="2" id="KW-1185">Reference proteome</keyword>
<dbReference type="EMBL" id="WTYK01000008">
    <property type="protein sequence ID" value="MXP42552.1"/>
    <property type="molecule type" value="Genomic_DNA"/>
</dbReference>